<evidence type="ECO:0000313" key="3">
    <source>
        <dbReference type="Proteomes" id="UP001189429"/>
    </source>
</evidence>
<dbReference type="Proteomes" id="UP001189429">
    <property type="component" value="Unassembled WGS sequence"/>
</dbReference>
<name>A0ABN9U9R3_9DINO</name>
<organism evidence="2 3">
    <name type="scientific">Prorocentrum cordatum</name>
    <dbReference type="NCBI Taxonomy" id="2364126"/>
    <lineage>
        <taxon>Eukaryota</taxon>
        <taxon>Sar</taxon>
        <taxon>Alveolata</taxon>
        <taxon>Dinophyceae</taxon>
        <taxon>Prorocentrales</taxon>
        <taxon>Prorocentraceae</taxon>
        <taxon>Prorocentrum</taxon>
    </lineage>
</organism>
<proteinExistence type="predicted"/>
<dbReference type="EMBL" id="CAUYUJ010015483">
    <property type="protein sequence ID" value="CAK0854493.1"/>
    <property type="molecule type" value="Genomic_DNA"/>
</dbReference>
<evidence type="ECO:0000313" key="2">
    <source>
        <dbReference type="EMBL" id="CAK0854493.1"/>
    </source>
</evidence>
<feature type="region of interest" description="Disordered" evidence="1">
    <location>
        <begin position="1"/>
        <end position="28"/>
    </location>
</feature>
<evidence type="ECO:0000256" key="1">
    <source>
        <dbReference type="SAM" id="MobiDB-lite"/>
    </source>
</evidence>
<comment type="caution">
    <text evidence="2">The sequence shown here is derived from an EMBL/GenBank/DDBJ whole genome shotgun (WGS) entry which is preliminary data.</text>
</comment>
<keyword evidence="3" id="KW-1185">Reference proteome</keyword>
<reference evidence="2" key="1">
    <citation type="submission" date="2023-10" db="EMBL/GenBank/DDBJ databases">
        <authorList>
            <person name="Chen Y."/>
            <person name="Shah S."/>
            <person name="Dougan E. K."/>
            <person name="Thang M."/>
            <person name="Chan C."/>
        </authorList>
    </citation>
    <scope>NUCLEOTIDE SEQUENCE [LARGE SCALE GENOMIC DNA]</scope>
</reference>
<sequence>MAEANVPALAGAGDYDKHKKKGPWTAPCDSEGLVRDTISMKAYTTKGVALWSVHPESPGLNPAEMFSGWLRKKLRSMALQDLRQKSQPLGKTAYTVRVNGVLKSA</sequence>
<accession>A0ABN9U9R3</accession>
<gene>
    <name evidence="2" type="ORF">PCOR1329_LOCUS45589</name>
</gene>
<protein>
    <submittedName>
        <fullName evidence="2">Uncharacterized protein</fullName>
    </submittedName>
</protein>